<keyword evidence="2" id="KW-1185">Reference proteome</keyword>
<protein>
    <submittedName>
        <fullName evidence="1">437_t:CDS:1</fullName>
    </submittedName>
</protein>
<organism evidence="1 2">
    <name type="scientific">Ambispora leptoticha</name>
    <dbReference type="NCBI Taxonomy" id="144679"/>
    <lineage>
        <taxon>Eukaryota</taxon>
        <taxon>Fungi</taxon>
        <taxon>Fungi incertae sedis</taxon>
        <taxon>Mucoromycota</taxon>
        <taxon>Glomeromycotina</taxon>
        <taxon>Glomeromycetes</taxon>
        <taxon>Archaeosporales</taxon>
        <taxon>Ambisporaceae</taxon>
        <taxon>Ambispora</taxon>
    </lineage>
</organism>
<proteinExistence type="predicted"/>
<dbReference type="AlphaFoldDB" id="A0A9N8VUS8"/>
<sequence>IISTGKEAKQLHFIAPILILVCCKLDNVEILVEEDMDGKNVHINGKFEFMLKQRRTTLSAGYDAGFAGLRSSYGYRAPGLCLQHCYELQRIDILAKSQQPN</sequence>
<gene>
    <name evidence="1" type="ORF">ALEPTO_LOCUS1839</name>
</gene>
<reference evidence="1" key="1">
    <citation type="submission" date="2021-06" db="EMBL/GenBank/DDBJ databases">
        <authorList>
            <person name="Kallberg Y."/>
            <person name="Tangrot J."/>
            <person name="Rosling A."/>
        </authorList>
    </citation>
    <scope>NUCLEOTIDE SEQUENCE</scope>
    <source>
        <strain evidence="1">FL130A</strain>
    </source>
</reference>
<dbReference type="Proteomes" id="UP000789508">
    <property type="component" value="Unassembled WGS sequence"/>
</dbReference>
<dbReference type="EMBL" id="CAJVPS010000226">
    <property type="protein sequence ID" value="CAG8467282.1"/>
    <property type="molecule type" value="Genomic_DNA"/>
</dbReference>
<evidence type="ECO:0000313" key="1">
    <source>
        <dbReference type="EMBL" id="CAG8467282.1"/>
    </source>
</evidence>
<evidence type="ECO:0000313" key="2">
    <source>
        <dbReference type="Proteomes" id="UP000789508"/>
    </source>
</evidence>
<comment type="caution">
    <text evidence="1">The sequence shown here is derived from an EMBL/GenBank/DDBJ whole genome shotgun (WGS) entry which is preliminary data.</text>
</comment>
<accession>A0A9N8VUS8</accession>
<name>A0A9N8VUS8_9GLOM</name>
<dbReference type="OrthoDB" id="114370at2759"/>
<feature type="non-terminal residue" evidence="1">
    <location>
        <position position="1"/>
    </location>
</feature>